<gene>
    <name evidence="5" type="primary">comM_3</name>
    <name evidence="5" type="ORF">Mrose_03172</name>
</gene>
<dbReference type="InterPro" id="IPR045006">
    <property type="entry name" value="CHLI-like"/>
</dbReference>
<reference evidence="5 6" key="1">
    <citation type="submission" date="2018-08" db="EMBL/GenBank/DDBJ databases">
        <title>Meiothermus roseus NBRC 110900 genome sequencing project.</title>
        <authorList>
            <person name="Da Costa M.S."/>
            <person name="Albuquerque L."/>
            <person name="Raposo P."/>
            <person name="Froufe H.J.C."/>
            <person name="Barroso C.S."/>
            <person name="Egas C."/>
        </authorList>
    </citation>
    <scope>NUCLEOTIDE SEQUENCE [LARGE SCALE GENOMIC DNA]</scope>
    <source>
        <strain evidence="5 6">NBRC 110900</strain>
    </source>
</reference>
<evidence type="ECO:0000259" key="4">
    <source>
        <dbReference type="PROSITE" id="PS50051"/>
    </source>
</evidence>
<dbReference type="InterPro" id="IPR025158">
    <property type="entry name" value="Mg_chelat-rel_C"/>
</dbReference>
<dbReference type="InterPro" id="IPR004482">
    <property type="entry name" value="Mg_chelat-rel"/>
</dbReference>
<feature type="domain" description="MCM C-terminal AAA(+) ATPase" evidence="4">
    <location>
        <begin position="288"/>
        <end position="387"/>
    </location>
</feature>
<dbReference type="Gene3D" id="3.30.230.10">
    <property type="match status" value="1"/>
</dbReference>
<dbReference type="RefSeq" id="WP_119279966.1">
    <property type="nucleotide sequence ID" value="NZ_QWLA01000086.1"/>
</dbReference>
<sequence>MLAQVRTYSLFGLEALPVTVEVDVSPGMPSYTVVGLPDKAVEESRERVRSALKNSGFPYPQGRVVVNLAPAEQRKEGSHYDLPIALGLLCAQGALPQAGLEGIAAAGELGLDGELRAVPGGVNLALGALAEGFKLLMPAASAREAALIEGVEVYGPENLRQAVEFLTGECSLEPTPPPQSVDALEAIPDLLDVKGQGKAKRALEIAAAGGHHLLMVGTPGSGKTMLAKRMPGLLPLLGREEALEVTRIHSAAGKLAGGGLIRVAPYRAPHSTISDAGLIGGGSVPKPGEISLAHRGVLFMDEFPEFSRDALEVLRQPLEDGIVTVSRARASFTFPARFLLLAAMNPCPCGFWGDSERTCVCTPTQRTRYVGRISGPLLDRFDLVVEVPRLTPAELARAPEGEPTAVVRERVLAARERMKARQGKLNSELLGRALRQHTPLSPSVEALLHAASKRLALTARSYDRILRVARTIADLSSSEHIQEAHLAEALTYRRSLG</sequence>
<dbReference type="InterPro" id="IPR000523">
    <property type="entry name" value="Mg_chelatse_chII-like_cat_dom"/>
</dbReference>
<dbReference type="Pfam" id="PF01078">
    <property type="entry name" value="Mg_chelatase"/>
    <property type="match status" value="1"/>
</dbReference>
<dbReference type="NCBIfam" id="TIGR00368">
    <property type="entry name" value="YifB family Mg chelatase-like AAA ATPase"/>
    <property type="match status" value="1"/>
</dbReference>
<evidence type="ECO:0000256" key="2">
    <source>
        <dbReference type="ARBA" id="ARBA00022741"/>
    </source>
</evidence>
<keyword evidence="3" id="KW-0067">ATP-binding</keyword>
<comment type="similarity">
    <text evidence="1">Belongs to the Mg-chelatase subunits D/I family. ComM subfamily.</text>
</comment>
<keyword evidence="6" id="KW-1185">Reference proteome</keyword>
<dbReference type="EMBL" id="QWLA01000086">
    <property type="protein sequence ID" value="RIH83044.1"/>
    <property type="molecule type" value="Genomic_DNA"/>
</dbReference>
<accession>A0A399EEH9</accession>
<evidence type="ECO:0000313" key="6">
    <source>
        <dbReference type="Proteomes" id="UP000265341"/>
    </source>
</evidence>
<name>A0A399EEH9_9DEIN</name>
<dbReference type="SMART" id="SM00382">
    <property type="entry name" value="AAA"/>
    <property type="match status" value="1"/>
</dbReference>
<dbReference type="GO" id="GO:0005524">
    <property type="term" value="F:ATP binding"/>
    <property type="evidence" value="ECO:0007669"/>
    <property type="project" value="UniProtKB-KW"/>
</dbReference>
<dbReference type="SUPFAM" id="SSF54211">
    <property type="entry name" value="Ribosomal protein S5 domain 2-like"/>
    <property type="match status" value="1"/>
</dbReference>
<dbReference type="SUPFAM" id="SSF52540">
    <property type="entry name" value="P-loop containing nucleoside triphosphate hydrolases"/>
    <property type="match status" value="1"/>
</dbReference>
<evidence type="ECO:0000256" key="1">
    <source>
        <dbReference type="ARBA" id="ARBA00006354"/>
    </source>
</evidence>
<keyword evidence="2" id="KW-0547">Nucleotide-binding</keyword>
<dbReference type="InterPro" id="IPR014721">
    <property type="entry name" value="Ribsml_uS5_D2-typ_fold_subgr"/>
</dbReference>
<protein>
    <submittedName>
        <fullName evidence="5">Competence protein ComM</fullName>
    </submittedName>
</protein>
<dbReference type="AlphaFoldDB" id="A0A399EEH9"/>
<dbReference type="PROSITE" id="PS50051">
    <property type="entry name" value="MCM_2"/>
    <property type="match status" value="1"/>
</dbReference>
<dbReference type="Proteomes" id="UP000265341">
    <property type="component" value="Unassembled WGS sequence"/>
</dbReference>
<dbReference type="Gene3D" id="3.40.50.300">
    <property type="entry name" value="P-loop containing nucleotide triphosphate hydrolases"/>
    <property type="match status" value="1"/>
</dbReference>
<dbReference type="GO" id="GO:0003677">
    <property type="term" value="F:DNA binding"/>
    <property type="evidence" value="ECO:0007669"/>
    <property type="project" value="InterPro"/>
</dbReference>
<organism evidence="5 6">
    <name type="scientific">Calidithermus roseus</name>
    <dbReference type="NCBI Taxonomy" id="1644118"/>
    <lineage>
        <taxon>Bacteria</taxon>
        <taxon>Thermotogati</taxon>
        <taxon>Deinococcota</taxon>
        <taxon>Deinococci</taxon>
        <taxon>Thermales</taxon>
        <taxon>Thermaceae</taxon>
        <taxon>Calidithermus</taxon>
    </lineage>
</organism>
<dbReference type="PANTHER" id="PTHR32039:SF7">
    <property type="entry name" value="COMPETENCE PROTEIN COMM"/>
    <property type="match status" value="1"/>
</dbReference>
<dbReference type="InterPro" id="IPR003593">
    <property type="entry name" value="AAA+_ATPase"/>
</dbReference>
<dbReference type="InterPro" id="IPR001208">
    <property type="entry name" value="MCM_dom"/>
</dbReference>
<dbReference type="PANTHER" id="PTHR32039">
    <property type="entry name" value="MAGNESIUM-CHELATASE SUBUNIT CHLI"/>
    <property type="match status" value="1"/>
</dbReference>
<dbReference type="Pfam" id="PF13335">
    <property type="entry name" value="Mg_chelatase_C"/>
    <property type="match status" value="1"/>
</dbReference>
<dbReference type="OrthoDB" id="9813147at2"/>
<dbReference type="InterPro" id="IPR027417">
    <property type="entry name" value="P-loop_NTPase"/>
</dbReference>
<evidence type="ECO:0000313" key="5">
    <source>
        <dbReference type="EMBL" id="RIH83044.1"/>
    </source>
</evidence>
<dbReference type="Pfam" id="PF13541">
    <property type="entry name" value="ChlI"/>
    <property type="match status" value="1"/>
</dbReference>
<evidence type="ECO:0000256" key="3">
    <source>
        <dbReference type="ARBA" id="ARBA00022840"/>
    </source>
</evidence>
<proteinExistence type="inferred from homology"/>
<dbReference type="InterPro" id="IPR020568">
    <property type="entry name" value="Ribosomal_Su5_D2-typ_SF"/>
</dbReference>
<comment type="caution">
    <text evidence="5">The sequence shown here is derived from an EMBL/GenBank/DDBJ whole genome shotgun (WGS) entry which is preliminary data.</text>
</comment>